<gene>
    <name evidence="2" type="ORF">X975_15860</name>
</gene>
<feature type="non-terminal residue" evidence="2">
    <location>
        <position position="323"/>
    </location>
</feature>
<dbReference type="InterPro" id="IPR051591">
    <property type="entry name" value="UPF0224_FAM112_RNA_Proc"/>
</dbReference>
<feature type="compositionally biased region" description="Basic residues" evidence="1">
    <location>
        <begin position="292"/>
        <end position="323"/>
    </location>
</feature>
<accession>A0A087U2C8</accession>
<organism evidence="2 3">
    <name type="scientific">Stegodyphus mimosarum</name>
    <name type="common">African social velvet spider</name>
    <dbReference type="NCBI Taxonomy" id="407821"/>
    <lineage>
        <taxon>Eukaryota</taxon>
        <taxon>Metazoa</taxon>
        <taxon>Ecdysozoa</taxon>
        <taxon>Arthropoda</taxon>
        <taxon>Chelicerata</taxon>
        <taxon>Arachnida</taxon>
        <taxon>Araneae</taxon>
        <taxon>Araneomorphae</taxon>
        <taxon>Entelegynae</taxon>
        <taxon>Eresoidea</taxon>
        <taxon>Eresidae</taxon>
        <taxon>Stegodyphus</taxon>
    </lineage>
</organism>
<dbReference type="Proteomes" id="UP000054359">
    <property type="component" value="Unassembled WGS sequence"/>
</dbReference>
<dbReference type="EMBL" id="KK117832">
    <property type="protein sequence ID" value="KFM71517.1"/>
    <property type="molecule type" value="Genomic_DNA"/>
</dbReference>
<dbReference type="GO" id="GO:0005689">
    <property type="term" value="C:U12-type spliceosomal complex"/>
    <property type="evidence" value="ECO:0007669"/>
    <property type="project" value="TreeGrafter"/>
</dbReference>
<dbReference type="OrthoDB" id="69229at2759"/>
<evidence type="ECO:0000313" key="3">
    <source>
        <dbReference type="Proteomes" id="UP000054359"/>
    </source>
</evidence>
<keyword evidence="2" id="KW-0687">Ribonucleoprotein</keyword>
<dbReference type="AlphaFoldDB" id="A0A087U2C8"/>
<proteinExistence type="predicted"/>
<dbReference type="GO" id="GO:0005654">
    <property type="term" value="C:nucleoplasm"/>
    <property type="evidence" value="ECO:0007669"/>
    <property type="project" value="TreeGrafter"/>
</dbReference>
<dbReference type="PANTHER" id="PTHR21402:SF10">
    <property type="entry name" value="U11_U12 SMALL NUCLEAR RIBONUCLEOPROTEIN 48 KDA PROTEIN"/>
    <property type="match status" value="1"/>
</dbReference>
<name>A0A087U2C8_STEMI</name>
<feature type="region of interest" description="Disordered" evidence="1">
    <location>
        <begin position="234"/>
        <end position="323"/>
    </location>
</feature>
<sequence length="323" mass="38128">MEIDERLKQIEELEIFLKDKGEIPVDILNKLGWSEESLNDEFKTVCTKDPGHWVPESTLAHHEEICAWTKEGYTKEEMVKQPPSSQFFYQKATSVIPVIIDKELQASILLESTGENFEKKFHDEIPNVPRTVDRSVVELTPEQRLAIYDYVVKEGKAANKPKNVTVEDLLFDFGKKDEQEGRPKTQLEILAELRDYKRRRQSYRAKNVHITKKSYTELMKEVIENQITYLSETRKQETCEKTEDVDSELCTKDKDGTEEKTDHKRREGSYDHRRDDSKPYRAHSDRSESSSPRHHKHKRERSRSRSRSRTRHKHKKSHHKKSH</sequence>
<dbReference type="PANTHER" id="PTHR21402">
    <property type="entry name" value="GAMETOCYTE SPECIFIC FACTOR 1-RELATED"/>
    <property type="match status" value="1"/>
</dbReference>
<protein>
    <submittedName>
        <fullName evidence="2">U11/U12 small nuclear ribonucleoprotein</fullName>
    </submittedName>
</protein>
<evidence type="ECO:0000313" key="2">
    <source>
        <dbReference type="EMBL" id="KFM71517.1"/>
    </source>
</evidence>
<feature type="compositionally biased region" description="Basic and acidic residues" evidence="1">
    <location>
        <begin position="234"/>
        <end position="288"/>
    </location>
</feature>
<dbReference type="STRING" id="407821.A0A087U2C8"/>
<dbReference type="GO" id="GO:0005829">
    <property type="term" value="C:cytosol"/>
    <property type="evidence" value="ECO:0007669"/>
    <property type="project" value="TreeGrafter"/>
</dbReference>
<dbReference type="OMA" id="QEPMEQC"/>
<reference evidence="2 3" key="1">
    <citation type="submission" date="2013-11" db="EMBL/GenBank/DDBJ databases">
        <title>Genome sequencing of Stegodyphus mimosarum.</title>
        <authorList>
            <person name="Bechsgaard J."/>
        </authorList>
    </citation>
    <scope>NUCLEOTIDE SEQUENCE [LARGE SCALE GENOMIC DNA]</scope>
</reference>
<evidence type="ECO:0000256" key="1">
    <source>
        <dbReference type="SAM" id="MobiDB-lite"/>
    </source>
</evidence>
<keyword evidence="3" id="KW-1185">Reference proteome</keyword>